<dbReference type="GO" id="GO:0032259">
    <property type="term" value="P:methylation"/>
    <property type="evidence" value="ECO:0007669"/>
    <property type="project" value="UniProtKB-KW"/>
</dbReference>
<dbReference type="GO" id="GO:0004719">
    <property type="term" value="F:protein-L-isoaspartate (D-aspartate) O-methyltransferase activity"/>
    <property type="evidence" value="ECO:0007669"/>
    <property type="project" value="InterPro"/>
</dbReference>
<dbReference type="GO" id="GO:0005737">
    <property type="term" value="C:cytoplasm"/>
    <property type="evidence" value="ECO:0007669"/>
    <property type="project" value="TreeGrafter"/>
</dbReference>
<dbReference type="Proteomes" id="UP000265750">
    <property type="component" value="Unassembled WGS sequence"/>
</dbReference>
<dbReference type="OrthoDB" id="9810066at2"/>
<organism evidence="4 5">
    <name type="scientific">Aureimonas flava</name>
    <dbReference type="NCBI Taxonomy" id="2320271"/>
    <lineage>
        <taxon>Bacteria</taxon>
        <taxon>Pseudomonadati</taxon>
        <taxon>Pseudomonadota</taxon>
        <taxon>Alphaproteobacteria</taxon>
        <taxon>Hyphomicrobiales</taxon>
        <taxon>Aurantimonadaceae</taxon>
        <taxon>Aureimonas</taxon>
    </lineage>
</organism>
<evidence type="ECO:0000256" key="1">
    <source>
        <dbReference type="ARBA" id="ARBA00005369"/>
    </source>
</evidence>
<evidence type="ECO:0000256" key="3">
    <source>
        <dbReference type="ARBA" id="ARBA00030757"/>
    </source>
</evidence>
<dbReference type="EMBL" id="QYRN01000001">
    <property type="protein sequence ID" value="RIY03437.1"/>
    <property type="molecule type" value="Genomic_DNA"/>
</dbReference>
<dbReference type="PANTHER" id="PTHR11579:SF18">
    <property type="entry name" value="PROTEIN-L-ISOASPARTATE O-METHYLTRANSFERASE"/>
    <property type="match status" value="1"/>
</dbReference>
<dbReference type="Pfam" id="PF01135">
    <property type="entry name" value="PCMT"/>
    <property type="match status" value="1"/>
</dbReference>
<dbReference type="InterPro" id="IPR029063">
    <property type="entry name" value="SAM-dependent_MTases_sf"/>
</dbReference>
<dbReference type="NCBIfam" id="NF001453">
    <property type="entry name" value="PRK00312.1"/>
    <property type="match status" value="1"/>
</dbReference>
<gene>
    <name evidence="4" type="ORF">D3218_01360</name>
</gene>
<evidence type="ECO:0000256" key="2">
    <source>
        <dbReference type="ARBA" id="ARBA00013346"/>
    </source>
</evidence>
<dbReference type="AlphaFoldDB" id="A0A3A1WNG4"/>
<keyword evidence="4" id="KW-0489">Methyltransferase</keyword>
<proteinExistence type="inferred from homology"/>
<keyword evidence="4" id="KW-0808">Transferase</keyword>
<evidence type="ECO:0000313" key="4">
    <source>
        <dbReference type="EMBL" id="RIY03437.1"/>
    </source>
</evidence>
<reference evidence="5" key="1">
    <citation type="submission" date="2018-09" db="EMBL/GenBank/DDBJ databases">
        <authorList>
            <person name="Tuo L."/>
        </authorList>
    </citation>
    <scope>NUCLEOTIDE SEQUENCE [LARGE SCALE GENOMIC DNA]</scope>
    <source>
        <strain evidence="5">M2BS4Y-1</strain>
    </source>
</reference>
<accession>A0A3A1WNG4</accession>
<protein>
    <recommendedName>
        <fullName evidence="2">Protein-L-isoaspartate O-methyltransferase</fullName>
    </recommendedName>
    <alternativeName>
        <fullName evidence="3">Protein L-isoaspartyl methyltransferase</fullName>
    </alternativeName>
</protein>
<dbReference type="Gene3D" id="3.40.50.150">
    <property type="entry name" value="Vaccinia Virus protein VP39"/>
    <property type="match status" value="1"/>
</dbReference>
<evidence type="ECO:0000313" key="5">
    <source>
        <dbReference type="Proteomes" id="UP000265750"/>
    </source>
</evidence>
<dbReference type="PROSITE" id="PS01279">
    <property type="entry name" value="PCMT"/>
    <property type="match status" value="1"/>
</dbReference>
<comment type="caution">
    <text evidence="4">The sequence shown here is derived from an EMBL/GenBank/DDBJ whole genome shotgun (WGS) entry which is preliminary data.</text>
</comment>
<name>A0A3A1WNG4_9HYPH</name>
<dbReference type="InterPro" id="IPR000682">
    <property type="entry name" value="PCMT"/>
</dbReference>
<dbReference type="SUPFAM" id="SSF53335">
    <property type="entry name" value="S-adenosyl-L-methionine-dependent methyltransferases"/>
    <property type="match status" value="1"/>
</dbReference>
<dbReference type="PANTHER" id="PTHR11579">
    <property type="entry name" value="PROTEIN-L-ISOASPARTATE O-METHYLTRANSFERASE"/>
    <property type="match status" value="1"/>
</dbReference>
<sequence>MEMPGDREGLAALLMRVRSEDFVAGRLMEAVEAIPRRLFVPDGVPDPYGEHSFPLPCGQTMPSARTAVRLAAALRIQPEHRVLEIGTGSGYVTALLARLAVQVVTLERYRTLSTAASERVRSCSLGNVTFVQDDGRAGYAEAAPFDRIVVHGSFEELPKAFVEQMASGAMLVAAIGAGDGVQQIVRHQKQGSRFELTPLFPVRFKPLDAGKASVL</sequence>
<dbReference type="CDD" id="cd02440">
    <property type="entry name" value="AdoMet_MTases"/>
    <property type="match status" value="1"/>
</dbReference>
<comment type="similarity">
    <text evidence="1">Belongs to the methyltransferase superfamily. L-isoaspartyl/D-aspartyl protein methyltransferase family.</text>
</comment>
<keyword evidence="5" id="KW-1185">Reference proteome</keyword>